<name>A0AAU3GSN9_9ACTN</name>
<dbReference type="EMBL" id="CP109535">
    <property type="protein sequence ID" value="WTY95280.1"/>
    <property type="molecule type" value="Genomic_DNA"/>
</dbReference>
<keyword evidence="9" id="KW-0472">Membrane</keyword>
<proteinExistence type="predicted"/>
<feature type="domain" description="Histidine kinase/HSP90-like ATPase" evidence="10">
    <location>
        <begin position="322"/>
        <end position="424"/>
    </location>
</feature>
<evidence type="ECO:0000313" key="13">
    <source>
        <dbReference type="EMBL" id="WTY95280.1"/>
    </source>
</evidence>
<evidence type="ECO:0000259" key="10">
    <source>
        <dbReference type="Pfam" id="PF02518"/>
    </source>
</evidence>
<keyword evidence="6 13" id="KW-0418">Kinase</keyword>
<dbReference type="Gene3D" id="3.30.565.10">
    <property type="entry name" value="Histidine kinase-like ATPase, C-terminal domain"/>
    <property type="match status" value="1"/>
</dbReference>
<keyword evidence="9" id="KW-0812">Transmembrane</keyword>
<dbReference type="GO" id="GO:0016020">
    <property type="term" value="C:membrane"/>
    <property type="evidence" value="ECO:0007669"/>
    <property type="project" value="InterPro"/>
</dbReference>
<dbReference type="Gene3D" id="1.20.5.1930">
    <property type="match status" value="1"/>
</dbReference>
<evidence type="ECO:0000256" key="1">
    <source>
        <dbReference type="ARBA" id="ARBA00000085"/>
    </source>
</evidence>
<protein>
    <recommendedName>
        <fullName evidence="2">histidine kinase</fullName>
        <ecNumber evidence="2">2.7.13.3</ecNumber>
    </recommendedName>
</protein>
<keyword evidence="7" id="KW-0067">ATP-binding</keyword>
<keyword evidence="9" id="KW-1133">Transmembrane helix</keyword>
<dbReference type="InterPro" id="IPR011712">
    <property type="entry name" value="Sig_transdc_His_kin_sub3_dim/P"/>
</dbReference>
<dbReference type="GO" id="GO:0000155">
    <property type="term" value="F:phosphorelay sensor kinase activity"/>
    <property type="evidence" value="ECO:0007669"/>
    <property type="project" value="InterPro"/>
</dbReference>
<dbReference type="CDD" id="cd16917">
    <property type="entry name" value="HATPase_UhpB-NarQ-NarX-like"/>
    <property type="match status" value="1"/>
</dbReference>
<dbReference type="InterPro" id="IPR003594">
    <property type="entry name" value="HATPase_dom"/>
</dbReference>
<evidence type="ECO:0000256" key="6">
    <source>
        <dbReference type="ARBA" id="ARBA00022777"/>
    </source>
</evidence>
<dbReference type="PANTHER" id="PTHR24421">
    <property type="entry name" value="NITRATE/NITRITE SENSOR PROTEIN NARX-RELATED"/>
    <property type="match status" value="1"/>
</dbReference>
<dbReference type="GO" id="GO:0046983">
    <property type="term" value="F:protein dimerization activity"/>
    <property type="evidence" value="ECO:0007669"/>
    <property type="project" value="InterPro"/>
</dbReference>
<comment type="catalytic activity">
    <reaction evidence="1">
        <text>ATP + protein L-histidine = ADP + protein N-phospho-L-histidine.</text>
        <dbReference type="EC" id="2.7.13.3"/>
    </reaction>
</comment>
<dbReference type="EC" id="2.7.13.3" evidence="2"/>
<keyword evidence="5" id="KW-0547">Nucleotide-binding</keyword>
<dbReference type="InterPro" id="IPR036890">
    <property type="entry name" value="HATPase_C_sf"/>
</dbReference>
<evidence type="ECO:0000259" key="11">
    <source>
        <dbReference type="Pfam" id="PF07730"/>
    </source>
</evidence>
<reference evidence="13" key="1">
    <citation type="submission" date="2022-10" db="EMBL/GenBank/DDBJ databases">
        <title>The complete genomes of actinobacterial strains from the NBC collection.</title>
        <authorList>
            <person name="Joergensen T.S."/>
            <person name="Alvarez Arevalo M."/>
            <person name="Sterndorff E.B."/>
            <person name="Faurdal D."/>
            <person name="Vuksanovic O."/>
            <person name="Mourched A.-S."/>
            <person name="Charusanti P."/>
            <person name="Shaw S."/>
            <person name="Blin K."/>
            <person name="Weber T."/>
        </authorList>
    </citation>
    <scope>NUCLEOTIDE SEQUENCE</scope>
    <source>
        <strain evidence="13">NBC_01401</strain>
    </source>
</reference>
<keyword evidence="3" id="KW-0597">Phosphoprotein</keyword>
<dbReference type="Pfam" id="PF02518">
    <property type="entry name" value="HATPase_c"/>
    <property type="match status" value="1"/>
</dbReference>
<evidence type="ECO:0000256" key="2">
    <source>
        <dbReference type="ARBA" id="ARBA00012438"/>
    </source>
</evidence>
<dbReference type="InterPro" id="IPR055558">
    <property type="entry name" value="DUF7134"/>
</dbReference>
<feature type="transmembrane region" description="Helical" evidence="9">
    <location>
        <begin position="60"/>
        <end position="78"/>
    </location>
</feature>
<dbReference type="SUPFAM" id="SSF55874">
    <property type="entry name" value="ATPase domain of HSP90 chaperone/DNA topoisomerase II/histidine kinase"/>
    <property type="match status" value="1"/>
</dbReference>
<feature type="transmembrane region" description="Helical" evidence="9">
    <location>
        <begin position="159"/>
        <end position="176"/>
    </location>
</feature>
<feature type="transmembrane region" description="Helical" evidence="9">
    <location>
        <begin position="98"/>
        <end position="117"/>
    </location>
</feature>
<feature type="transmembrane region" description="Helical" evidence="9">
    <location>
        <begin position="30"/>
        <end position="48"/>
    </location>
</feature>
<evidence type="ECO:0000256" key="3">
    <source>
        <dbReference type="ARBA" id="ARBA00022553"/>
    </source>
</evidence>
<dbReference type="Pfam" id="PF07730">
    <property type="entry name" value="HisKA_3"/>
    <property type="match status" value="1"/>
</dbReference>
<feature type="domain" description="Signal transduction histidine kinase subgroup 3 dimerisation and phosphoacceptor" evidence="11">
    <location>
        <begin position="198"/>
        <end position="262"/>
    </location>
</feature>
<evidence type="ECO:0000259" key="12">
    <source>
        <dbReference type="Pfam" id="PF23539"/>
    </source>
</evidence>
<dbReference type="Pfam" id="PF23539">
    <property type="entry name" value="DUF7134"/>
    <property type="match status" value="1"/>
</dbReference>
<evidence type="ECO:0000256" key="4">
    <source>
        <dbReference type="ARBA" id="ARBA00022679"/>
    </source>
</evidence>
<dbReference type="PANTHER" id="PTHR24421:SF10">
    <property type="entry name" value="NITRATE_NITRITE SENSOR PROTEIN NARQ"/>
    <property type="match status" value="1"/>
</dbReference>
<evidence type="ECO:0000256" key="5">
    <source>
        <dbReference type="ARBA" id="ARBA00022741"/>
    </source>
</evidence>
<accession>A0AAU3GSN9</accession>
<feature type="domain" description="DUF7134" evidence="12">
    <location>
        <begin position="29"/>
        <end position="180"/>
    </location>
</feature>
<keyword evidence="8" id="KW-0902">Two-component regulatory system</keyword>
<organism evidence="13">
    <name type="scientific">Streptomyces sp. NBC_01401</name>
    <dbReference type="NCBI Taxonomy" id="2903854"/>
    <lineage>
        <taxon>Bacteria</taxon>
        <taxon>Bacillati</taxon>
        <taxon>Actinomycetota</taxon>
        <taxon>Actinomycetes</taxon>
        <taxon>Kitasatosporales</taxon>
        <taxon>Streptomycetaceae</taxon>
        <taxon>Streptomyces</taxon>
    </lineage>
</organism>
<dbReference type="GO" id="GO:0005524">
    <property type="term" value="F:ATP binding"/>
    <property type="evidence" value="ECO:0007669"/>
    <property type="project" value="UniProtKB-KW"/>
</dbReference>
<sequence length="437" mass="45847">MFEAMTSTPVKGVRGAVARWNALDLLVRDGVFTAVLAPLAFAPAMAPLGAEFGDLAKRPYDVPGVLVALLLWLPLVARRRWPGWCLAFVAGAFAVHQLAAYPASFASVGLYIALYSAGAHGRRADGARLALVPAGAVGLYVLFVLGLHDRGSPLHASDFLLIPLALICCWAAGRAVRARQAGEEERRRLSVDAAMARERARIARELHDVVTHHVTAMTVQADAAQFLLADSPDRVATGLGAISDSGRRALTDLQHLLGLLNASDDPTLTQHAKVVEATPHDDASEDAVRLSDLVEKTRAAGQPVELTQTGQQPPTASGVGLAAYRVVQESLTNALKHAPGRRTRVTVQCTPDDIEVEVSTEGAEGAPATSATPATLAATGVRPLGRGGGHGLIGLRERVGVFGGELLAGARPDGGFAVSARIPIPSGEHAVSRRRSE</sequence>
<feature type="transmembrane region" description="Helical" evidence="9">
    <location>
        <begin position="129"/>
        <end position="147"/>
    </location>
</feature>
<evidence type="ECO:0000256" key="9">
    <source>
        <dbReference type="SAM" id="Phobius"/>
    </source>
</evidence>
<keyword evidence="4" id="KW-0808">Transferase</keyword>
<evidence type="ECO:0000256" key="8">
    <source>
        <dbReference type="ARBA" id="ARBA00023012"/>
    </source>
</evidence>
<dbReference type="InterPro" id="IPR050482">
    <property type="entry name" value="Sensor_HK_TwoCompSys"/>
</dbReference>
<evidence type="ECO:0000256" key="7">
    <source>
        <dbReference type="ARBA" id="ARBA00022840"/>
    </source>
</evidence>
<dbReference type="AlphaFoldDB" id="A0AAU3GSN9"/>
<gene>
    <name evidence="13" type="ORF">OG626_10440</name>
</gene>